<dbReference type="EMBL" id="VMTR01000024">
    <property type="protein sequence ID" value="TVT95592.1"/>
    <property type="molecule type" value="Genomic_DNA"/>
</dbReference>
<accession>A0A558GCT7</accession>
<gene>
    <name evidence="1" type="ORF">FQA18_05750</name>
</gene>
<comment type="caution">
    <text evidence="1">The sequence shown here is derived from an EMBL/GenBank/DDBJ whole genome shotgun (WGS) entry which is preliminary data.</text>
</comment>
<reference evidence="1 2" key="1">
    <citation type="submission" date="2019-07" db="EMBL/GenBank/DDBJ databases">
        <title>Draft genome sequence of Haloferax volcanii SS0101, isolated from salt farm in Samut Sakhon, Thailand.</title>
        <authorList>
            <person name="Wanthongcharoen S."/>
            <person name="Yamprayoonswat W."/>
            <person name="Ruangsuj P."/>
            <person name="Thongpramul N."/>
            <person name="Jumpathong W."/>
            <person name="Sittihan S."/>
            <person name="Kanjanavas P."/>
            <person name="Yasawong M."/>
        </authorList>
    </citation>
    <scope>NUCLEOTIDE SEQUENCE [LARGE SCALE GENOMIC DNA]</scope>
    <source>
        <strain evidence="1 2">SS0101</strain>
    </source>
</reference>
<organism evidence="1 2">
    <name type="scientific">Haloferax volcanii</name>
    <name type="common">Halobacterium volcanii</name>
    <dbReference type="NCBI Taxonomy" id="2246"/>
    <lineage>
        <taxon>Archaea</taxon>
        <taxon>Methanobacteriati</taxon>
        <taxon>Methanobacteriota</taxon>
        <taxon>Stenosarchaea group</taxon>
        <taxon>Halobacteria</taxon>
        <taxon>Halobacteriales</taxon>
        <taxon>Haloferacaceae</taxon>
        <taxon>Haloferax</taxon>
    </lineage>
</organism>
<dbReference type="AlphaFoldDB" id="A0A558GCT7"/>
<dbReference type="RefSeq" id="WP_144858563.1">
    <property type="nucleotide sequence ID" value="NZ_VMTR01000024.1"/>
</dbReference>
<dbReference type="Proteomes" id="UP000320212">
    <property type="component" value="Unassembled WGS sequence"/>
</dbReference>
<evidence type="ECO:0000313" key="1">
    <source>
        <dbReference type="EMBL" id="TVT95592.1"/>
    </source>
</evidence>
<protein>
    <submittedName>
        <fullName evidence="1">Uncharacterized protein</fullName>
    </submittedName>
</protein>
<evidence type="ECO:0000313" key="2">
    <source>
        <dbReference type="Proteomes" id="UP000320212"/>
    </source>
</evidence>
<proteinExistence type="predicted"/>
<name>A0A558GCT7_HALVO</name>
<sequence length="82" mass="9881">MKELADVSDDELRAAGHFLNDESYPSRYTILLDKDVVILKVREENEYETDDVTKSHNITYKKKWWHGREEVLEEIERREIEL</sequence>